<dbReference type="InterPro" id="IPR002716">
    <property type="entry name" value="PIN_dom"/>
</dbReference>
<dbReference type="Proteomes" id="UP000245073">
    <property type="component" value="Unassembled WGS sequence"/>
</dbReference>
<name>A0A2T9KDF6_9CAUL</name>
<reference evidence="2 3" key="1">
    <citation type="submission" date="2018-04" db="EMBL/GenBank/DDBJ databases">
        <title>The genome sequence of Caulobacter sp. 744.</title>
        <authorList>
            <person name="Gao J."/>
            <person name="Sun J."/>
        </authorList>
    </citation>
    <scope>NUCLEOTIDE SEQUENCE [LARGE SCALE GENOMIC DNA]</scope>
    <source>
        <strain evidence="2 3">774</strain>
    </source>
</reference>
<feature type="domain" description="PIN" evidence="1">
    <location>
        <begin position="4"/>
        <end position="112"/>
    </location>
</feature>
<dbReference type="OrthoDB" id="9798990at2"/>
<proteinExistence type="predicted"/>
<evidence type="ECO:0000313" key="3">
    <source>
        <dbReference type="Proteomes" id="UP000245073"/>
    </source>
</evidence>
<dbReference type="SUPFAM" id="SSF88723">
    <property type="entry name" value="PIN domain-like"/>
    <property type="match status" value="1"/>
</dbReference>
<evidence type="ECO:0000259" key="1">
    <source>
        <dbReference type="Pfam" id="PF01850"/>
    </source>
</evidence>
<dbReference type="PANTHER" id="PTHR36173">
    <property type="entry name" value="RIBONUCLEASE VAPC16-RELATED"/>
    <property type="match status" value="1"/>
</dbReference>
<evidence type="ECO:0000313" key="2">
    <source>
        <dbReference type="EMBL" id="PVM94006.1"/>
    </source>
</evidence>
<dbReference type="RefSeq" id="WP_109099254.1">
    <property type="nucleotide sequence ID" value="NZ_QDKQ01000011.1"/>
</dbReference>
<dbReference type="CDD" id="cd09872">
    <property type="entry name" value="PIN_Sll0205-like"/>
    <property type="match status" value="1"/>
</dbReference>
<dbReference type="Gene3D" id="3.40.50.1010">
    <property type="entry name" value="5'-nuclease"/>
    <property type="match status" value="1"/>
</dbReference>
<dbReference type="PANTHER" id="PTHR36173:SF1">
    <property type="entry name" value="RIBONUCLEASE VAPC22"/>
    <property type="match status" value="1"/>
</dbReference>
<protein>
    <submittedName>
        <fullName evidence="2">PIN domain nuclease</fullName>
    </submittedName>
</protein>
<dbReference type="AlphaFoldDB" id="A0A2T9KDF6"/>
<dbReference type="InterPro" id="IPR029060">
    <property type="entry name" value="PIN-like_dom_sf"/>
</dbReference>
<accession>A0A2T9KDF6</accession>
<comment type="caution">
    <text evidence="2">The sequence shown here is derived from an EMBL/GenBank/DDBJ whole genome shotgun (WGS) entry which is preliminary data.</text>
</comment>
<keyword evidence="3" id="KW-1185">Reference proteome</keyword>
<organism evidence="2 3">
    <name type="scientific">Caulobacter endophyticus</name>
    <dbReference type="NCBI Taxonomy" id="2172652"/>
    <lineage>
        <taxon>Bacteria</taxon>
        <taxon>Pseudomonadati</taxon>
        <taxon>Pseudomonadota</taxon>
        <taxon>Alphaproteobacteria</taxon>
        <taxon>Caulobacterales</taxon>
        <taxon>Caulobacteraceae</taxon>
        <taxon>Caulobacter</taxon>
    </lineage>
</organism>
<dbReference type="Pfam" id="PF01850">
    <property type="entry name" value="PIN"/>
    <property type="match status" value="1"/>
</dbReference>
<sequence length="130" mass="14691">MRLLLDTHAFVWSATRVNMLPSAVIAALNDLENEIFVSAVSAYEIEYKRDRDVLLRSLPAELDPMVTLQGMAWLPITQEHAAAAARLPQYHRHPWDRILVAQAILDGMQLVTTVSWPPTTFRSSGRPTRL</sequence>
<dbReference type="InterPro" id="IPR052919">
    <property type="entry name" value="TA_system_RNase"/>
</dbReference>
<dbReference type="InterPro" id="IPR041705">
    <property type="entry name" value="PIN_Sll0205"/>
</dbReference>
<gene>
    <name evidence="2" type="ORF">DDF67_01790</name>
</gene>
<dbReference type="EMBL" id="QDKQ01000011">
    <property type="protein sequence ID" value="PVM94006.1"/>
    <property type="molecule type" value="Genomic_DNA"/>
</dbReference>